<dbReference type="AlphaFoldDB" id="A0AAD4SM08"/>
<evidence type="ECO:0000313" key="2">
    <source>
        <dbReference type="Proteomes" id="UP001202328"/>
    </source>
</evidence>
<keyword evidence="2" id="KW-1185">Reference proteome</keyword>
<dbReference type="Proteomes" id="UP001202328">
    <property type="component" value="Unassembled WGS sequence"/>
</dbReference>
<organism evidence="1 2">
    <name type="scientific">Papaver atlanticum</name>
    <dbReference type="NCBI Taxonomy" id="357466"/>
    <lineage>
        <taxon>Eukaryota</taxon>
        <taxon>Viridiplantae</taxon>
        <taxon>Streptophyta</taxon>
        <taxon>Embryophyta</taxon>
        <taxon>Tracheophyta</taxon>
        <taxon>Spermatophyta</taxon>
        <taxon>Magnoliopsida</taxon>
        <taxon>Ranunculales</taxon>
        <taxon>Papaveraceae</taxon>
        <taxon>Papaveroideae</taxon>
        <taxon>Papaver</taxon>
    </lineage>
</organism>
<comment type="caution">
    <text evidence="1">The sequence shown here is derived from an EMBL/GenBank/DDBJ whole genome shotgun (WGS) entry which is preliminary data.</text>
</comment>
<name>A0AAD4SM08_9MAGN</name>
<accession>A0AAD4SM08</accession>
<reference evidence="1" key="1">
    <citation type="submission" date="2022-04" db="EMBL/GenBank/DDBJ databases">
        <title>A functionally conserved STORR gene fusion in Papaver species that diverged 16.8 million years ago.</title>
        <authorList>
            <person name="Catania T."/>
        </authorList>
    </citation>
    <scope>NUCLEOTIDE SEQUENCE</scope>
    <source>
        <strain evidence="1">S-188037</strain>
    </source>
</reference>
<protein>
    <submittedName>
        <fullName evidence="1">Uncharacterized protein</fullName>
    </submittedName>
</protein>
<proteinExistence type="predicted"/>
<sequence length="106" mass="11960">MELEKRVACKLLASRGVYILVAVEWPTQQLLNNKKVKLFSGLNLLYLVLNVREDISSAQSMAISCGFRESGIFESSELTVDGGAKQDLMIFQGYQEIPLPMYLFPR</sequence>
<evidence type="ECO:0000313" key="1">
    <source>
        <dbReference type="EMBL" id="KAI3913785.1"/>
    </source>
</evidence>
<gene>
    <name evidence="1" type="ORF">MKW98_011846</name>
</gene>
<dbReference type="EMBL" id="JAJJMB010009441">
    <property type="protein sequence ID" value="KAI3913785.1"/>
    <property type="molecule type" value="Genomic_DNA"/>
</dbReference>